<gene>
    <name evidence="2" type="ORF">HannXRQ_Chr13g0403871</name>
    <name evidence="1" type="ORF">HanXRQr2_Chr13g0589241</name>
</gene>
<dbReference type="PANTHER" id="PTHR47926">
    <property type="entry name" value="PENTATRICOPEPTIDE REPEAT-CONTAINING PROTEIN"/>
    <property type="match status" value="1"/>
</dbReference>
<reference evidence="2" key="2">
    <citation type="submission" date="2017-02" db="EMBL/GenBank/DDBJ databases">
        <title>Sunflower complete genome.</title>
        <authorList>
            <person name="Langlade N."/>
            <person name="Munos S."/>
        </authorList>
    </citation>
    <scope>NUCLEOTIDE SEQUENCE [LARGE SCALE GENOMIC DNA]</scope>
    <source>
        <tissue evidence="2">Leaves</tissue>
    </source>
</reference>
<proteinExistence type="predicted"/>
<reference evidence="1" key="3">
    <citation type="submission" date="2020-06" db="EMBL/GenBank/DDBJ databases">
        <title>Helianthus annuus Genome sequencing and assembly Release 2.</title>
        <authorList>
            <person name="Gouzy J."/>
            <person name="Langlade N."/>
            <person name="Munos S."/>
        </authorList>
    </citation>
    <scope>NUCLEOTIDE SEQUENCE</scope>
    <source>
        <tissue evidence="1">Leaves</tissue>
    </source>
</reference>
<keyword evidence="3" id="KW-1185">Reference proteome</keyword>
<name>A0A251STJ0_HELAN</name>
<evidence type="ECO:0000313" key="1">
    <source>
        <dbReference type="EMBL" id="KAF5773498.1"/>
    </source>
</evidence>
<reference evidence="1 3" key="1">
    <citation type="journal article" date="2017" name="Nature">
        <title>The sunflower genome provides insights into oil metabolism, flowering and Asterid evolution.</title>
        <authorList>
            <person name="Badouin H."/>
            <person name="Gouzy J."/>
            <person name="Grassa C.J."/>
            <person name="Murat F."/>
            <person name="Staton S.E."/>
            <person name="Cottret L."/>
            <person name="Lelandais-Briere C."/>
            <person name="Owens G.L."/>
            <person name="Carrere S."/>
            <person name="Mayjonade B."/>
            <person name="Legrand L."/>
            <person name="Gill N."/>
            <person name="Kane N.C."/>
            <person name="Bowers J.E."/>
            <person name="Hubner S."/>
            <person name="Bellec A."/>
            <person name="Berard A."/>
            <person name="Berges H."/>
            <person name="Blanchet N."/>
            <person name="Boniface M.C."/>
            <person name="Brunel D."/>
            <person name="Catrice O."/>
            <person name="Chaidir N."/>
            <person name="Claudel C."/>
            <person name="Donnadieu C."/>
            <person name="Faraut T."/>
            <person name="Fievet G."/>
            <person name="Helmstetter N."/>
            <person name="King M."/>
            <person name="Knapp S.J."/>
            <person name="Lai Z."/>
            <person name="Le Paslier M.C."/>
            <person name="Lippi Y."/>
            <person name="Lorenzon L."/>
            <person name="Mandel J.R."/>
            <person name="Marage G."/>
            <person name="Marchand G."/>
            <person name="Marquand E."/>
            <person name="Bret-Mestries E."/>
            <person name="Morien E."/>
            <person name="Nambeesan S."/>
            <person name="Nguyen T."/>
            <person name="Pegot-Espagnet P."/>
            <person name="Pouilly N."/>
            <person name="Raftis F."/>
            <person name="Sallet E."/>
            <person name="Schiex T."/>
            <person name="Thomas J."/>
            <person name="Vandecasteele C."/>
            <person name="Vares D."/>
            <person name="Vear F."/>
            <person name="Vautrin S."/>
            <person name="Crespi M."/>
            <person name="Mangin B."/>
            <person name="Burke J.M."/>
            <person name="Salse J."/>
            <person name="Munos S."/>
            <person name="Vincourt P."/>
            <person name="Rieseberg L.H."/>
            <person name="Langlade N.B."/>
        </authorList>
    </citation>
    <scope>NUCLEOTIDE SEQUENCE [LARGE SCALE GENOMIC DNA]</scope>
    <source>
        <strain evidence="3">cv. SF193</strain>
        <tissue evidence="1">Leaves</tissue>
    </source>
</reference>
<dbReference type="InterPro" id="IPR011990">
    <property type="entry name" value="TPR-like_helical_dom_sf"/>
</dbReference>
<dbReference type="Proteomes" id="UP000215914">
    <property type="component" value="Chromosome 13"/>
</dbReference>
<dbReference type="InterPro" id="IPR046960">
    <property type="entry name" value="PPR_At4g14850-like_plant"/>
</dbReference>
<dbReference type="AlphaFoldDB" id="A0A251STJ0"/>
<dbReference type="GO" id="GO:0003723">
    <property type="term" value="F:RNA binding"/>
    <property type="evidence" value="ECO:0007669"/>
    <property type="project" value="InterPro"/>
</dbReference>
<dbReference type="GO" id="GO:0009451">
    <property type="term" value="P:RNA modification"/>
    <property type="evidence" value="ECO:0007669"/>
    <property type="project" value="InterPro"/>
</dbReference>
<dbReference type="InParanoid" id="A0A251STJ0"/>
<dbReference type="Gramene" id="mRNA:HanXRQr2_Chr13g0589241">
    <property type="protein sequence ID" value="mRNA:HanXRQr2_Chr13g0589241"/>
    <property type="gene ID" value="HanXRQr2_Chr13g0589241"/>
</dbReference>
<organism evidence="2 3">
    <name type="scientific">Helianthus annuus</name>
    <name type="common">Common sunflower</name>
    <dbReference type="NCBI Taxonomy" id="4232"/>
    <lineage>
        <taxon>Eukaryota</taxon>
        <taxon>Viridiplantae</taxon>
        <taxon>Streptophyta</taxon>
        <taxon>Embryophyta</taxon>
        <taxon>Tracheophyta</taxon>
        <taxon>Spermatophyta</taxon>
        <taxon>Magnoliopsida</taxon>
        <taxon>eudicotyledons</taxon>
        <taxon>Gunneridae</taxon>
        <taxon>Pentapetalae</taxon>
        <taxon>asterids</taxon>
        <taxon>campanulids</taxon>
        <taxon>Asterales</taxon>
        <taxon>Asteraceae</taxon>
        <taxon>Asteroideae</taxon>
        <taxon>Heliantheae alliance</taxon>
        <taxon>Heliantheae</taxon>
        <taxon>Helianthus</taxon>
    </lineage>
</organism>
<dbReference type="Gene3D" id="1.25.40.10">
    <property type="entry name" value="Tetratricopeptide repeat domain"/>
    <property type="match status" value="1"/>
</dbReference>
<accession>A0A251STJ0</accession>
<dbReference type="EMBL" id="CM007902">
    <property type="protein sequence ID" value="OTG01606.1"/>
    <property type="molecule type" value="Genomic_DNA"/>
</dbReference>
<protein>
    <submittedName>
        <fullName evidence="1">Tetratricopeptide-like helical domain superfamily</fullName>
    </submittedName>
</protein>
<evidence type="ECO:0000313" key="2">
    <source>
        <dbReference type="EMBL" id="OTG01606.1"/>
    </source>
</evidence>
<sequence length="144" mass="15859">MLRSNISPTNLTFPSVLKSTAALQEGWLGMEIHTEILKMGLLCDRVVLLHLVDISQWGDEQALSMFFEMLEHGVKPNDQTIVCVLFACAKARAIETGTRIHDYILSNGFALKKGITALVDMYAKCGSIDNAVMGGPRGVQIIFF</sequence>
<dbReference type="OMA" id="HAMILGY"/>
<evidence type="ECO:0000313" key="3">
    <source>
        <dbReference type="Proteomes" id="UP000215914"/>
    </source>
</evidence>
<dbReference type="EMBL" id="MNCJ02000328">
    <property type="protein sequence ID" value="KAF5773498.1"/>
    <property type="molecule type" value="Genomic_DNA"/>
</dbReference>
<dbReference type="PANTHER" id="PTHR47926:SF347">
    <property type="entry name" value="PENTATRICOPEPTIDE REPEAT-CONTAINING PROTEIN"/>
    <property type="match status" value="1"/>
</dbReference>